<dbReference type="PANTHER" id="PTHR34145">
    <property type="entry name" value="OS02G0105600 PROTEIN"/>
    <property type="match status" value="1"/>
</dbReference>
<comment type="caution">
    <text evidence="2">The sequence shown here is derived from an EMBL/GenBank/DDBJ whole genome shotgun (WGS) entry which is preliminary data.</text>
</comment>
<dbReference type="PROSITE" id="PS50181">
    <property type="entry name" value="FBOX"/>
    <property type="match status" value="1"/>
</dbReference>
<dbReference type="SUPFAM" id="SSF52047">
    <property type="entry name" value="RNI-like"/>
    <property type="match status" value="1"/>
</dbReference>
<accession>A0A5N5HV40</accession>
<dbReference type="InterPro" id="IPR036047">
    <property type="entry name" value="F-box-like_dom_sf"/>
</dbReference>
<dbReference type="Gene3D" id="1.20.1280.50">
    <property type="match status" value="1"/>
</dbReference>
<reference evidence="2 3" key="1">
    <citation type="submission" date="2019-09" db="EMBL/GenBank/DDBJ databases">
        <authorList>
            <person name="Ou C."/>
        </authorList>
    </citation>
    <scope>NUCLEOTIDE SEQUENCE [LARGE SCALE GENOMIC DNA]</scope>
    <source>
        <strain evidence="2">S2</strain>
        <tissue evidence="2">Leaf</tissue>
    </source>
</reference>
<dbReference type="InterPro" id="IPR053772">
    <property type="entry name" value="At1g61320/At1g61330-like"/>
</dbReference>
<dbReference type="SMART" id="SM00256">
    <property type="entry name" value="FBOX"/>
    <property type="match status" value="1"/>
</dbReference>
<evidence type="ECO:0000313" key="2">
    <source>
        <dbReference type="EMBL" id="KAB2631519.1"/>
    </source>
</evidence>
<proteinExistence type="predicted"/>
<dbReference type="InterPro" id="IPR055411">
    <property type="entry name" value="LRR_FXL15/At3g58940/PEG3-like"/>
</dbReference>
<dbReference type="InterPro" id="IPR001810">
    <property type="entry name" value="F-box_dom"/>
</dbReference>
<dbReference type="SUPFAM" id="SSF81383">
    <property type="entry name" value="F-box domain"/>
    <property type="match status" value="1"/>
</dbReference>
<dbReference type="AlphaFoldDB" id="A0A5N5HV40"/>
<dbReference type="Gene3D" id="3.80.10.10">
    <property type="entry name" value="Ribonuclease Inhibitor"/>
    <property type="match status" value="1"/>
</dbReference>
<name>A0A5N5HV40_9ROSA</name>
<dbReference type="CDD" id="cd09917">
    <property type="entry name" value="F-box_SF"/>
    <property type="match status" value="1"/>
</dbReference>
<dbReference type="Proteomes" id="UP000327157">
    <property type="component" value="Chromosome 12"/>
</dbReference>
<feature type="domain" description="F-box" evidence="1">
    <location>
        <begin position="24"/>
        <end position="56"/>
    </location>
</feature>
<reference evidence="3" key="2">
    <citation type="submission" date="2019-10" db="EMBL/GenBank/DDBJ databases">
        <title>A de novo genome assembly of a pear dwarfing rootstock.</title>
        <authorList>
            <person name="Wang F."/>
            <person name="Wang J."/>
            <person name="Li S."/>
            <person name="Zhang Y."/>
            <person name="Fang M."/>
            <person name="Ma L."/>
            <person name="Zhao Y."/>
            <person name="Jiang S."/>
        </authorList>
    </citation>
    <scope>NUCLEOTIDE SEQUENCE [LARGE SCALE GENOMIC DNA]</scope>
</reference>
<gene>
    <name evidence="2" type="ORF">D8674_009038</name>
</gene>
<organism evidence="2 3">
    <name type="scientific">Pyrus ussuriensis x Pyrus communis</name>
    <dbReference type="NCBI Taxonomy" id="2448454"/>
    <lineage>
        <taxon>Eukaryota</taxon>
        <taxon>Viridiplantae</taxon>
        <taxon>Streptophyta</taxon>
        <taxon>Embryophyta</taxon>
        <taxon>Tracheophyta</taxon>
        <taxon>Spermatophyta</taxon>
        <taxon>Magnoliopsida</taxon>
        <taxon>eudicotyledons</taxon>
        <taxon>Gunneridae</taxon>
        <taxon>Pentapetalae</taxon>
        <taxon>rosids</taxon>
        <taxon>fabids</taxon>
        <taxon>Rosales</taxon>
        <taxon>Rosaceae</taxon>
        <taxon>Amygdaloideae</taxon>
        <taxon>Maleae</taxon>
        <taxon>Pyrus</taxon>
    </lineage>
</organism>
<dbReference type="PANTHER" id="PTHR34145:SF28">
    <property type="entry name" value="F-BOX DOMAIN-CONTAINING PROTEIN"/>
    <property type="match status" value="1"/>
</dbReference>
<dbReference type="InterPro" id="IPR032675">
    <property type="entry name" value="LRR_dom_sf"/>
</dbReference>
<dbReference type="Pfam" id="PF00646">
    <property type="entry name" value="F-box"/>
    <property type="match status" value="1"/>
</dbReference>
<dbReference type="OrthoDB" id="1148828at2759"/>
<keyword evidence="3" id="KW-1185">Reference proteome</keyword>
<evidence type="ECO:0000259" key="1">
    <source>
        <dbReference type="PROSITE" id="PS50181"/>
    </source>
</evidence>
<dbReference type="Pfam" id="PF24758">
    <property type="entry name" value="LRR_At5g56370"/>
    <property type="match status" value="1"/>
</dbReference>
<dbReference type="EMBL" id="SMOL01000143">
    <property type="protein sequence ID" value="KAB2631519.1"/>
    <property type="molecule type" value="Genomic_DNA"/>
</dbReference>
<protein>
    <submittedName>
        <fullName evidence="2">F-box/LRR-repeat protein</fullName>
    </submittedName>
</protein>
<reference evidence="2 3" key="3">
    <citation type="submission" date="2019-11" db="EMBL/GenBank/DDBJ databases">
        <title>A de novo genome assembly of a pear dwarfing rootstock.</title>
        <authorList>
            <person name="Wang F."/>
            <person name="Wang J."/>
            <person name="Li S."/>
            <person name="Zhang Y."/>
            <person name="Fang M."/>
            <person name="Ma L."/>
            <person name="Zhao Y."/>
            <person name="Jiang S."/>
        </authorList>
    </citation>
    <scope>NUCLEOTIDE SEQUENCE [LARGE SCALE GENOMIC DNA]</scope>
    <source>
        <strain evidence="2">S2</strain>
        <tissue evidence="2">Leaf</tissue>
    </source>
</reference>
<evidence type="ECO:0000313" key="3">
    <source>
        <dbReference type="Proteomes" id="UP000327157"/>
    </source>
</evidence>
<sequence length="364" mass="42390">MEHKRQSLATAISQSQGPCHERLIDRFSNLPDEVAHHILSSLTLRDICRVGCVSKRCMQFFLSTPSLNFDVRTFGRRKRLKLLGYLDRFLSKRGDNKIQHFHIRWLCQDDDASSYYDEYFRVINWMYTAVRCNVEVLDLYFPGKYELGRPVLELPSCIFLCQSLRSLMVDLHGDKLLKTPSFACFTTLQCLKLSSVTIDEEFCKWISCSCKCLKELELESVVGIEKICIESSSLESFRFVPSYRHVCHLNISGEKLENIQMYWIYQLSNLSIFAPNLKRLKWKGRVASRLNLETVMCLEKAEIFLQPRIKADFGNLFETFCSIQRVEVLMLNVAIMKVRNTSLTLAIPFSNLLIFISIQYLNYN</sequence>